<dbReference type="GO" id="GO:0003677">
    <property type="term" value="F:DNA binding"/>
    <property type="evidence" value="ECO:0007669"/>
    <property type="project" value="UniProtKB-KW"/>
</dbReference>
<accession>A0A2T6K7Q0</accession>
<keyword evidence="8" id="KW-1185">Reference proteome</keyword>
<proteinExistence type="inferred from homology"/>
<dbReference type="PANTHER" id="PTHR46577:SF1">
    <property type="entry name" value="HTH-TYPE TRANSCRIPTIONAL REGULATORY PROTEIN GABR"/>
    <property type="match status" value="1"/>
</dbReference>
<evidence type="ECO:0000313" key="8">
    <source>
        <dbReference type="Proteomes" id="UP000244523"/>
    </source>
</evidence>
<dbReference type="InterPro" id="IPR051446">
    <property type="entry name" value="HTH_trans_reg/aminotransferase"/>
</dbReference>
<reference evidence="7 8" key="1">
    <citation type="submission" date="2018-04" db="EMBL/GenBank/DDBJ databases">
        <title>Genomic Encyclopedia of Archaeal and Bacterial Type Strains, Phase II (KMG-II): from individual species to whole genera.</title>
        <authorList>
            <person name="Goeker M."/>
        </authorList>
    </citation>
    <scope>NUCLEOTIDE SEQUENCE [LARGE SCALE GENOMIC DNA]</scope>
    <source>
        <strain evidence="7 8">DSM 29955</strain>
    </source>
</reference>
<dbReference type="SMART" id="SM00345">
    <property type="entry name" value="HTH_GNTR"/>
    <property type="match status" value="1"/>
</dbReference>
<dbReference type="SUPFAM" id="SSF46785">
    <property type="entry name" value="Winged helix' DNA-binding domain"/>
    <property type="match status" value="1"/>
</dbReference>
<keyword evidence="2" id="KW-0663">Pyridoxal phosphate</keyword>
<dbReference type="InterPro" id="IPR036390">
    <property type="entry name" value="WH_DNA-bd_sf"/>
</dbReference>
<dbReference type="Gene3D" id="3.40.640.10">
    <property type="entry name" value="Type I PLP-dependent aspartate aminotransferase-like (Major domain)"/>
    <property type="match status" value="1"/>
</dbReference>
<gene>
    <name evidence="7" type="ORF">C8N45_11752</name>
</gene>
<comment type="similarity">
    <text evidence="1">In the C-terminal section; belongs to the class-I pyridoxal-phosphate-dependent aminotransferase family.</text>
</comment>
<dbReference type="RefSeq" id="WP_108388549.1">
    <property type="nucleotide sequence ID" value="NZ_QBUD01000017.1"/>
</dbReference>
<dbReference type="CDD" id="cd07377">
    <property type="entry name" value="WHTH_GntR"/>
    <property type="match status" value="1"/>
</dbReference>
<organism evidence="7 8">
    <name type="scientific">Yoonia sediminilitoris</name>
    <dbReference type="NCBI Taxonomy" id="1286148"/>
    <lineage>
        <taxon>Bacteria</taxon>
        <taxon>Pseudomonadati</taxon>
        <taxon>Pseudomonadota</taxon>
        <taxon>Alphaproteobacteria</taxon>
        <taxon>Rhodobacterales</taxon>
        <taxon>Paracoccaceae</taxon>
        <taxon>Yoonia</taxon>
    </lineage>
</organism>
<evidence type="ECO:0000256" key="4">
    <source>
        <dbReference type="ARBA" id="ARBA00023125"/>
    </source>
</evidence>
<name>A0A2T6K7Q0_9RHOB</name>
<dbReference type="InterPro" id="IPR036388">
    <property type="entry name" value="WH-like_DNA-bd_sf"/>
</dbReference>
<dbReference type="InterPro" id="IPR015421">
    <property type="entry name" value="PyrdxlP-dep_Trfase_major"/>
</dbReference>
<evidence type="ECO:0000256" key="5">
    <source>
        <dbReference type="ARBA" id="ARBA00023163"/>
    </source>
</evidence>
<dbReference type="InterPro" id="IPR015424">
    <property type="entry name" value="PyrdxlP-dep_Trfase"/>
</dbReference>
<dbReference type="GO" id="GO:0030170">
    <property type="term" value="F:pyridoxal phosphate binding"/>
    <property type="evidence" value="ECO:0007669"/>
    <property type="project" value="InterPro"/>
</dbReference>
<evidence type="ECO:0000256" key="1">
    <source>
        <dbReference type="ARBA" id="ARBA00005384"/>
    </source>
</evidence>
<dbReference type="EMBL" id="QBUD01000017">
    <property type="protein sequence ID" value="PUB10707.1"/>
    <property type="molecule type" value="Genomic_DNA"/>
</dbReference>
<evidence type="ECO:0000256" key="2">
    <source>
        <dbReference type="ARBA" id="ARBA00022898"/>
    </source>
</evidence>
<dbReference type="InterPro" id="IPR004839">
    <property type="entry name" value="Aminotransferase_I/II_large"/>
</dbReference>
<dbReference type="PANTHER" id="PTHR46577">
    <property type="entry name" value="HTH-TYPE TRANSCRIPTIONAL REGULATORY PROTEIN GABR"/>
    <property type="match status" value="1"/>
</dbReference>
<sequence length="499" mass="55329">MSINIETFFLDPNAEGTLQSRIQQMVAQGILEGRFRRGERLPSSRKMAVHLGVSRITVTLAYTELVADDYLVSRGRSGYFVSDNAPEPPAFPARRFGAGTVDWNRAIAQRHSPGLSLKKPSDWASYRYPFIYGQADKTLFDSANWRLCALQALGMRDFAAMTSDLYDGDDPQLIEFIARQTLPRRGILANTDEILVTMGAQNALWLSAQVLLNSRRHAAIEDPCYPALRNILTQSRCQLHNISVDSDGLPPDALPHETDVVFTTPSHQCPTTATMPLHRRRALLERADADDFLIVEDDYEFEMSFLKSPSPSLKSLDQNGRVIYVGSFSKSLFPGLRLGYLVGPEPFIREARALRASVLRHPPGHIQRTVSYYLSLGHYDALVRRMSKAYHERRKVMDAALEKNQLTVAGEGAYGGSSVWLRAPDGIDATQLAETLRADGVLIEAGAPFFANPQGHSAYFRLAYSSISSGRIAEGVDLVARAIRSYQKNGRPHIASASA</sequence>
<dbReference type="PROSITE" id="PS50949">
    <property type="entry name" value="HTH_GNTR"/>
    <property type="match status" value="1"/>
</dbReference>
<dbReference type="SUPFAM" id="SSF53383">
    <property type="entry name" value="PLP-dependent transferases"/>
    <property type="match status" value="1"/>
</dbReference>
<keyword evidence="5" id="KW-0804">Transcription</keyword>
<dbReference type="AlphaFoldDB" id="A0A2T6K7Q0"/>
<dbReference type="CDD" id="cd00609">
    <property type="entry name" value="AAT_like"/>
    <property type="match status" value="1"/>
</dbReference>
<evidence type="ECO:0000313" key="7">
    <source>
        <dbReference type="EMBL" id="PUB10707.1"/>
    </source>
</evidence>
<dbReference type="Pfam" id="PF00392">
    <property type="entry name" value="GntR"/>
    <property type="match status" value="1"/>
</dbReference>
<keyword evidence="3" id="KW-0805">Transcription regulation</keyword>
<dbReference type="OrthoDB" id="9808770at2"/>
<dbReference type="InterPro" id="IPR000524">
    <property type="entry name" value="Tscrpt_reg_HTH_GntR"/>
</dbReference>
<feature type="domain" description="HTH gntR-type" evidence="6">
    <location>
        <begin position="16"/>
        <end position="84"/>
    </location>
</feature>
<dbReference type="Proteomes" id="UP000244523">
    <property type="component" value="Unassembled WGS sequence"/>
</dbReference>
<dbReference type="GO" id="GO:0003700">
    <property type="term" value="F:DNA-binding transcription factor activity"/>
    <property type="evidence" value="ECO:0007669"/>
    <property type="project" value="InterPro"/>
</dbReference>
<evidence type="ECO:0000259" key="6">
    <source>
        <dbReference type="PROSITE" id="PS50949"/>
    </source>
</evidence>
<keyword evidence="4" id="KW-0238">DNA-binding</keyword>
<protein>
    <submittedName>
        <fullName evidence="7">GntR family transcriptional regulator</fullName>
    </submittedName>
</protein>
<evidence type="ECO:0000256" key="3">
    <source>
        <dbReference type="ARBA" id="ARBA00023015"/>
    </source>
</evidence>
<comment type="caution">
    <text evidence="7">The sequence shown here is derived from an EMBL/GenBank/DDBJ whole genome shotgun (WGS) entry which is preliminary data.</text>
</comment>
<dbReference type="Gene3D" id="1.10.10.10">
    <property type="entry name" value="Winged helix-like DNA-binding domain superfamily/Winged helix DNA-binding domain"/>
    <property type="match status" value="1"/>
</dbReference>
<dbReference type="Pfam" id="PF00155">
    <property type="entry name" value="Aminotran_1_2"/>
    <property type="match status" value="1"/>
</dbReference>